<dbReference type="STRING" id="1121131.SAMN02745229_01815"/>
<dbReference type="OrthoDB" id="9771846at2"/>
<sequence length="324" mass="38331">MADKIIYDAIIVQTPDDFKRMTGHHERMCCLLPSDRVFFVGRSEIADLLTKEKENYPEDSAIKKAGFINENDILPFDAVHEIVCEIVKRDMDGQVPGRNITGWYYQQFIKWAYSNYSDNKYYLVWDGDTIPCREFSMFSDDGHPFFDTKHEYHKPYFDTISKLLPNLSKCIDRSFISEHMIMDCDLVKELMDKIEANTSLPGSSFWEKILWSLSASELMNSGFSEFETYGSYVMTHHKDAYILRSYNSMRYGAMFFDKDKISERDFDWLSRDFCAISFEKNQSIRPDTDNIFNNPKYQEKLSARQIMEMVQEDYKNDEYKEVWD</sequence>
<dbReference type="Proteomes" id="UP000184278">
    <property type="component" value="Unassembled WGS sequence"/>
</dbReference>
<dbReference type="Pfam" id="PF20102">
    <property type="entry name" value="DUF6492"/>
    <property type="match status" value="1"/>
</dbReference>
<dbReference type="AlphaFoldDB" id="A0A1M5YZ78"/>
<gene>
    <name evidence="1" type="ORF">SAMN02745229_01815</name>
</gene>
<evidence type="ECO:0000313" key="1">
    <source>
        <dbReference type="EMBL" id="SHI17098.1"/>
    </source>
</evidence>
<protein>
    <submittedName>
        <fullName evidence="1">Uncharacterized protein</fullName>
    </submittedName>
</protein>
<dbReference type="RefSeq" id="WP_073387163.1">
    <property type="nucleotide sequence ID" value="NZ_FQXK01000014.1"/>
</dbReference>
<dbReference type="EMBL" id="FQXK01000014">
    <property type="protein sequence ID" value="SHI17098.1"/>
    <property type="molecule type" value="Genomic_DNA"/>
</dbReference>
<evidence type="ECO:0000313" key="2">
    <source>
        <dbReference type="Proteomes" id="UP000184278"/>
    </source>
</evidence>
<accession>A0A1M5YZ78</accession>
<reference evidence="2" key="1">
    <citation type="submission" date="2016-11" db="EMBL/GenBank/DDBJ databases">
        <authorList>
            <person name="Varghese N."/>
            <person name="Submissions S."/>
        </authorList>
    </citation>
    <scope>NUCLEOTIDE SEQUENCE [LARGE SCALE GENOMIC DNA]</scope>
    <source>
        <strain evidence="2">DSM 3071</strain>
    </source>
</reference>
<proteinExistence type="predicted"/>
<organism evidence="1 2">
    <name type="scientific">Butyrivibrio fibrisolvens DSM 3071</name>
    <dbReference type="NCBI Taxonomy" id="1121131"/>
    <lineage>
        <taxon>Bacteria</taxon>
        <taxon>Bacillati</taxon>
        <taxon>Bacillota</taxon>
        <taxon>Clostridia</taxon>
        <taxon>Lachnospirales</taxon>
        <taxon>Lachnospiraceae</taxon>
        <taxon>Butyrivibrio</taxon>
    </lineage>
</organism>
<dbReference type="GeneID" id="89508459"/>
<name>A0A1M5YZ78_BUTFI</name>
<keyword evidence="2" id="KW-1185">Reference proteome</keyword>
<dbReference type="InterPro" id="IPR045499">
    <property type="entry name" value="DUF6492"/>
</dbReference>